<sequence>MATETEAATIHTNGGLETVSEEEGTKPRPADIEADMREMERRKRVEAIMNSRLFREELERIVDGQMREGSSTILQQLSDIMGMPAARIGSVFKSSNCVVPINDIRGVESMSYEKGEKILRCKLAATFRLMDLLGWVQGIACQITARLNADQELFLVNPYGMLYHEITASSLNKVNMQGQIVEHGTTNFGINTSPLNEPEEKDKLLRSLGPVSKVLLLSNHGALCCGETIEEAFYHVTHMVQACEAQLKLLPVGLENLILIPEETRKAIYDAARKPAGEAPEAAAAQTTDNKEGQLSKTPKWRVGGSEFEALMRMLDNAGFRTGYIFRNPLIKGDIPKPRNDIEVPPAVSSLGYLIEEEELFKQGIWRKGDPRKVGDRTRWLNSPNVYQKVEVLETGTPDPKKITKWVAEPSPTHSSTPVKIEHAHQFVPTNTNPREFKRIQQQIKDNRRADKISAGPQSHILEGVSWDEANRLKDANVSAAGDHVVLMGAASKGIIQRGYQHNATVYKAPYAKNPFDSVTDDELNEYKKTVEKKRHGDGTDTDFSESEALSSLQISGPAKGASLVSPPSQSEQEDTTAEHHVLRIETKQAPKPSQPEVVLSDGEQVQNGEQSDAHMSTFSHSSKEDISTDGSPKKDKKKKKGLRTPSFLKKRKDKKRVES</sequence>
<evidence type="ECO:0000259" key="3">
    <source>
        <dbReference type="SMART" id="SM01007"/>
    </source>
</evidence>
<evidence type="ECO:0000256" key="1">
    <source>
        <dbReference type="ARBA" id="ARBA00006274"/>
    </source>
</evidence>
<dbReference type="PANTHER" id="PTHR10672">
    <property type="entry name" value="ADDUCIN"/>
    <property type="match status" value="1"/>
</dbReference>
<keyword evidence="5" id="KW-1185">Reference proteome</keyword>
<dbReference type="AlphaFoldDB" id="A0A182Q184"/>
<feature type="domain" description="Class II aldolase/adducin N-terminal" evidence="3">
    <location>
        <begin position="121"/>
        <end position="247"/>
    </location>
</feature>
<feature type="region of interest" description="Disordered" evidence="2">
    <location>
        <begin position="279"/>
        <end position="299"/>
    </location>
</feature>
<dbReference type="GO" id="GO:0014069">
    <property type="term" value="C:postsynaptic density"/>
    <property type="evidence" value="ECO:0007669"/>
    <property type="project" value="TreeGrafter"/>
</dbReference>
<dbReference type="GO" id="GO:0005856">
    <property type="term" value="C:cytoskeleton"/>
    <property type="evidence" value="ECO:0007669"/>
    <property type="project" value="TreeGrafter"/>
</dbReference>
<accession>A0A182Q184</accession>
<dbReference type="EMBL" id="AXCN02001921">
    <property type="status" value="NOT_ANNOTATED_CDS"/>
    <property type="molecule type" value="Genomic_DNA"/>
</dbReference>
<feature type="compositionally biased region" description="Basic residues" evidence="2">
    <location>
        <begin position="635"/>
        <end position="660"/>
    </location>
</feature>
<feature type="compositionally biased region" description="Polar residues" evidence="2">
    <location>
        <begin position="604"/>
        <end position="621"/>
    </location>
</feature>
<feature type="region of interest" description="Disordered" evidence="2">
    <location>
        <begin position="1"/>
        <end position="27"/>
    </location>
</feature>
<dbReference type="VEuPathDB" id="VectorBase:AFAF001057"/>
<feature type="compositionally biased region" description="Basic and acidic residues" evidence="2">
    <location>
        <begin position="577"/>
        <end position="589"/>
    </location>
</feature>
<reference evidence="5" key="1">
    <citation type="submission" date="2014-01" db="EMBL/GenBank/DDBJ databases">
        <title>The Genome Sequence of Anopheles farauti FAR1 (V2).</title>
        <authorList>
            <consortium name="The Broad Institute Genomics Platform"/>
            <person name="Neafsey D.E."/>
            <person name="Besansky N."/>
            <person name="Howell P."/>
            <person name="Walton C."/>
            <person name="Young S.K."/>
            <person name="Zeng Q."/>
            <person name="Gargeya S."/>
            <person name="Fitzgerald M."/>
            <person name="Haas B."/>
            <person name="Abouelleil A."/>
            <person name="Allen A.W."/>
            <person name="Alvarado L."/>
            <person name="Arachchi H.M."/>
            <person name="Berlin A.M."/>
            <person name="Chapman S.B."/>
            <person name="Gainer-Dewar J."/>
            <person name="Goldberg J."/>
            <person name="Griggs A."/>
            <person name="Gujja S."/>
            <person name="Hansen M."/>
            <person name="Howarth C."/>
            <person name="Imamovic A."/>
            <person name="Ireland A."/>
            <person name="Larimer J."/>
            <person name="McCowan C."/>
            <person name="Murphy C."/>
            <person name="Pearson M."/>
            <person name="Poon T.W."/>
            <person name="Priest M."/>
            <person name="Roberts A."/>
            <person name="Saif S."/>
            <person name="Shea T."/>
            <person name="Sisk P."/>
            <person name="Sykes S."/>
            <person name="Wortman J."/>
            <person name="Nusbaum C."/>
            <person name="Birren B."/>
        </authorList>
    </citation>
    <scope>NUCLEOTIDE SEQUENCE [LARGE SCALE GENOMIC DNA]</scope>
    <source>
        <strain evidence="5">FAR1</strain>
    </source>
</reference>
<feature type="region of interest" description="Disordered" evidence="2">
    <location>
        <begin position="531"/>
        <end position="660"/>
    </location>
</feature>
<dbReference type="SMART" id="SM01007">
    <property type="entry name" value="Aldolase_II"/>
    <property type="match status" value="1"/>
</dbReference>
<dbReference type="Proteomes" id="UP000075886">
    <property type="component" value="Unassembled WGS sequence"/>
</dbReference>
<protein>
    <recommendedName>
        <fullName evidence="3">Class II aldolase/adducin N-terminal domain-containing protein</fullName>
    </recommendedName>
</protein>
<evidence type="ECO:0000313" key="4">
    <source>
        <dbReference type="EnsemblMetazoa" id="AFAF001057-PA"/>
    </source>
</evidence>
<evidence type="ECO:0000313" key="5">
    <source>
        <dbReference type="Proteomes" id="UP000075886"/>
    </source>
</evidence>
<dbReference type="InterPro" id="IPR036409">
    <property type="entry name" value="Aldolase_II/adducin_N_sf"/>
</dbReference>
<dbReference type="Gene3D" id="3.40.225.10">
    <property type="entry name" value="Class II aldolase/adducin N-terminal domain"/>
    <property type="match status" value="2"/>
</dbReference>
<dbReference type="SUPFAM" id="SSF53639">
    <property type="entry name" value="AraD/HMP-PK domain-like"/>
    <property type="match status" value="1"/>
</dbReference>
<dbReference type="EnsemblMetazoa" id="AFAF001057-RA">
    <property type="protein sequence ID" value="AFAF001057-PA"/>
    <property type="gene ID" value="AFAF001057"/>
</dbReference>
<organism evidence="4 5">
    <name type="scientific">Anopheles farauti</name>
    <dbReference type="NCBI Taxonomy" id="69004"/>
    <lineage>
        <taxon>Eukaryota</taxon>
        <taxon>Metazoa</taxon>
        <taxon>Ecdysozoa</taxon>
        <taxon>Arthropoda</taxon>
        <taxon>Hexapoda</taxon>
        <taxon>Insecta</taxon>
        <taxon>Pterygota</taxon>
        <taxon>Neoptera</taxon>
        <taxon>Endopterygota</taxon>
        <taxon>Diptera</taxon>
        <taxon>Nematocera</taxon>
        <taxon>Culicoidea</taxon>
        <taxon>Culicidae</taxon>
        <taxon>Anophelinae</taxon>
        <taxon>Anopheles</taxon>
    </lineage>
</organism>
<dbReference type="InterPro" id="IPR001303">
    <property type="entry name" value="Aldolase_II/adducin_N"/>
</dbReference>
<dbReference type="PANTHER" id="PTHR10672:SF3">
    <property type="entry name" value="PROTEIN HU-LI TAI SHAO"/>
    <property type="match status" value="1"/>
</dbReference>
<reference evidence="4" key="2">
    <citation type="submission" date="2020-05" db="UniProtKB">
        <authorList>
            <consortium name="EnsemblMetazoa"/>
        </authorList>
    </citation>
    <scope>IDENTIFICATION</scope>
    <source>
        <strain evidence="4">FAR1</strain>
    </source>
</reference>
<dbReference type="GO" id="GO:0051015">
    <property type="term" value="F:actin filament binding"/>
    <property type="evidence" value="ECO:0007669"/>
    <property type="project" value="TreeGrafter"/>
</dbReference>
<dbReference type="InterPro" id="IPR051017">
    <property type="entry name" value="Aldolase-II_Adducin_sf"/>
</dbReference>
<proteinExistence type="inferred from homology"/>
<dbReference type="Pfam" id="PF00596">
    <property type="entry name" value="Aldolase_II"/>
    <property type="match status" value="2"/>
</dbReference>
<evidence type="ECO:0000256" key="2">
    <source>
        <dbReference type="SAM" id="MobiDB-lite"/>
    </source>
</evidence>
<dbReference type="GO" id="GO:0005886">
    <property type="term" value="C:plasma membrane"/>
    <property type="evidence" value="ECO:0007669"/>
    <property type="project" value="UniProtKB-SubCell"/>
</dbReference>
<name>A0A182Q184_9DIPT</name>
<dbReference type="STRING" id="69004.A0A182Q184"/>
<comment type="similarity">
    <text evidence="1">Belongs to the aldolase class II family. Adducin subfamily.</text>
</comment>